<feature type="domain" description="Flagella basal body P-ring formation protein FlgA SAF" evidence="2">
    <location>
        <begin position="168"/>
        <end position="231"/>
    </location>
</feature>
<keyword evidence="3" id="KW-0282">Flagellum</keyword>
<evidence type="ECO:0000313" key="3">
    <source>
        <dbReference type="EMBL" id="MDZ5761052.1"/>
    </source>
</evidence>
<evidence type="ECO:0000313" key="4">
    <source>
        <dbReference type="Proteomes" id="UP001289135"/>
    </source>
</evidence>
<comment type="caution">
    <text evidence="3">The sequence shown here is derived from an EMBL/GenBank/DDBJ whole genome shotgun (WGS) entry which is preliminary data.</text>
</comment>
<protein>
    <submittedName>
        <fullName evidence="3">Flagellar basal body P-ring biosynthesis protein FlgA</fullName>
    </submittedName>
</protein>
<proteinExistence type="predicted"/>
<dbReference type="AlphaFoldDB" id="A0AAE4VJN3"/>
<dbReference type="EMBL" id="JARGYU010000001">
    <property type="protein sequence ID" value="MDZ5761052.1"/>
    <property type="molecule type" value="Genomic_DNA"/>
</dbReference>
<sequence length="233" mass="27393">MHYIDMHCISVKFLNNLLKLAINIFIYLFIYFFIHKNIFADTSCFICEKSSSDINELQNYIIGNNTEKNIYENKKYNRDLHNIRLQRIKINDNNKSSIVDRKKSINDNINDDIHFNIPDNSIKNKFLLRNTVYKEKSDKILVKSNERTKLSKNNYNQQNFSKNKNYNNIYQNFDIISGRPVILRFRRGVLKIETQAIAMDSGSIGDIIKVRNISSNKVINCRIIETGIVEVIK</sequence>
<keyword evidence="1" id="KW-1133">Transmembrane helix</keyword>
<keyword evidence="1" id="KW-0812">Transmembrane</keyword>
<accession>A0AAE4VJN3</accession>
<dbReference type="InterPro" id="IPR017585">
    <property type="entry name" value="SAF_FlgA"/>
</dbReference>
<reference evidence="3" key="1">
    <citation type="submission" date="2023-02" db="EMBL/GenBank/DDBJ databases">
        <title>Host association and intracellularity evolved multiple times independently in the Rickettsiales.</title>
        <authorList>
            <person name="Castelli M."/>
            <person name="Nardi T."/>
            <person name="Gammuto L."/>
            <person name="Bellinzona G."/>
            <person name="Sabaneyeva E."/>
            <person name="Potekhin A."/>
            <person name="Serra V."/>
            <person name="Petroni G."/>
            <person name="Sassera D."/>
        </authorList>
    </citation>
    <scope>NUCLEOTIDE SEQUENCE</scope>
    <source>
        <strain evidence="3">USBL-36I1</strain>
    </source>
</reference>
<keyword evidence="1" id="KW-0472">Membrane</keyword>
<feature type="transmembrane region" description="Helical" evidence="1">
    <location>
        <begin position="16"/>
        <end position="34"/>
    </location>
</feature>
<keyword evidence="4" id="KW-1185">Reference proteome</keyword>
<evidence type="ECO:0000256" key="1">
    <source>
        <dbReference type="SAM" id="Phobius"/>
    </source>
</evidence>
<dbReference type="Pfam" id="PF13144">
    <property type="entry name" value="ChapFlgA"/>
    <property type="match status" value="1"/>
</dbReference>
<gene>
    <name evidence="3" type="ORF">Lyticum_00213</name>
</gene>
<dbReference type="Gene3D" id="2.30.30.760">
    <property type="match status" value="1"/>
</dbReference>
<dbReference type="Proteomes" id="UP001289135">
    <property type="component" value="Unassembled WGS sequence"/>
</dbReference>
<evidence type="ECO:0000259" key="2">
    <source>
        <dbReference type="Pfam" id="PF13144"/>
    </source>
</evidence>
<name>A0AAE4VJN3_9RICK</name>
<keyword evidence="3" id="KW-0969">Cilium</keyword>
<keyword evidence="3" id="KW-0966">Cell projection</keyword>
<organism evidence="3 4">
    <name type="scientific">Lyticum sinuosum</name>
    <dbReference type="NCBI Taxonomy" id="1332059"/>
    <lineage>
        <taxon>Bacteria</taxon>
        <taxon>Pseudomonadati</taxon>
        <taxon>Pseudomonadota</taxon>
        <taxon>Alphaproteobacteria</taxon>
        <taxon>Rickettsiales</taxon>
        <taxon>Lyticum</taxon>
    </lineage>
</organism>
<dbReference type="RefSeq" id="WP_322498483.1">
    <property type="nucleotide sequence ID" value="NZ_JARGYU010000001.1"/>
</dbReference>